<organism evidence="1 2">
    <name type="scientific">Artemia franciscana</name>
    <name type="common">Brine shrimp</name>
    <name type="synonym">Artemia sanfranciscana</name>
    <dbReference type="NCBI Taxonomy" id="6661"/>
    <lineage>
        <taxon>Eukaryota</taxon>
        <taxon>Metazoa</taxon>
        <taxon>Ecdysozoa</taxon>
        <taxon>Arthropoda</taxon>
        <taxon>Crustacea</taxon>
        <taxon>Branchiopoda</taxon>
        <taxon>Anostraca</taxon>
        <taxon>Artemiidae</taxon>
        <taxon>Artemia</taxon>
    </lineage>
</organism>
<evidence type="ECO:0000313" key="2">
    <source>
        <dbReference type="Proteomes" id="UP001187531"/>
    </source>
</evidence>
<dbReference type="SUPFAM" id="SSF46785">
    <property type="entry name" value="Winged helix' DNA-binding domain"/>
    <property type="match status" value="1"/>
</dbReference>
<dbReference type="Proteomes" id="UP001187531">
    <property type="component" value="Unassembled WGS sequence"/>
</dbReference>
<accession>A0AA88KT84</accession>
<evidence type="ECO:0008006" key="3">
    <source>
        <dbReference type="Google" id="ProtNLM"/>
    </source>
</evidence>
<reference evidence="1" key="1">
    <citation type="submission" date="2023-07" db="EMBL/GenBank/DDBJ databases">
        <title>Chromosome-level genome assembly of Artemia franciscana.</title>
        <authorList>
            <person name="Jo E."/>
        </authorList>
    </citation>
    <scope>NUCLEOTIDE SEQUENCE</scope>
    <source>
        <tissue evidence="1">Whole body</tissue>
    </source>
</reference>
<dbReference type="InterPro" id="IPR016656">
    <property type="entry name" value="TFIIE-bsu"/>
</dbReference>
<dbReference type="EMBL" id="JAVRJZ010000594">
    <property type="protein sequence ID" value="KAK2702207.1"/>
    <property type="molecule type" value="Genomic_DNA"/>
</dbReference>
<protein>
    <recommendedName>
        <fullName evidence="3">Transcription initiation factor IIE subunit beta</fullName>
    </recommendedName>
</protein>
<evidence type="ECO:0000313" key="1">
    <source>
        <dbReference type="EMBL" id="KAK2702207.1"/>
    </source>
</evidence>
<gene>
    <name evidence="1" type="ORF">QYM36_019180</name>
</gene>
<sequence>MDPSLLRESKSFKKRALEVPRKHASQFGVLAKIVKHMQKRHLEGEDHPLSLDEILDETTQLDHLQNDIIRLPGADKDEVLFYNDKTISFNVDEDFAKLWRQVPVDIDDEKIEQYLQKQGMKSMQNTKKRQVATVLSRKQMMKKRGLKRARDNVHLADLLNLETGETV</sequence>
<dbReference type="GO" id="GO:0005673">
    <property type="term" value="C:transcription factor TFIIE complex"/>
    <property type="evidence" value="ECO:0007669"/>
    <property type="project" value="InterPro"/>
</dbReference>
<comment type="caution">
    <text evidence="1">The sequence shown here is derived from an EMBL/GenBank/DDBJ whole genome shotgun (WGS) entry which is preliminary data.</text>
</comment>
<dbReference type="PANTHER" id="PTHR12716:SF8">
    <property type="entry name" value="TRANSCRIPTION INITIATION FACTOR IIE SUBUNIT BETA"/>
    <property type="match status" value="1"/>
</dbReference>
<name>A0AA88KT84_ARTSF</name>
<keyword evidence="2" id="KW-1185">Reference proteome</keyword>
<dbReference type="InterPro" id="IPR036388">
    <property type="entry name" value="WH-like_DNA-bd_sf"/>
</dbReference>
<dbReference type="InterPro" id="IPR036390">
    <property type="entry name" value="WH_DNA-bd_sf"/>
</dbReference>
<dbReference type="GO" id="GO:0001097">
    <property type="term" value="F:TFIIH-class transcription factor complex binding"/>
    <property type="evidence" value="ECO:0007669"/>
    <property type="project" value="TreeGrafter"/>
</dbReference>
<dbReference type="GO" id="GO:0006367">
    <property type="term" value="P:transcription initiation at RNA polymerase II promoter"/>
    <property type="evidence" value="ECO:0007669"/>
    <property type="project" value="InterPro"/>
</dbReference>
<dbReference type="AlphaFoldDB" id="A0AA88KT84"/>
<proteinExistence type="predicted"/>
<dbReference type="PANTHER" id="PTHR12716">
    <property type="entry name" value="TRANSCRIPTION INITIATION FACTOR IIE, BETA SUBUNIT"/>
    <property type="match status" value="1"/>
</dbReference>
<dbReference type="Gene3D" id="1.10.10.10">
    <property type="entry name" value="Winged helix-like DNA-binding domain superfamily/Winged helix DNA-binding domain"/>
    <property type="match status" value="1"/>
</dbReference>